<dbReference type="HOGENOM" id="CLU_3228826_0_0_9"/>
<name>G9YKD9_9FIRM</name>
<protein>
    <submittedName>
        <fullName evidence="1">Uncharacterized protein</fullName>
    </submittedName>
</protein>
<organism evidence="1 2">
    <name type="scientific">Anaeroglobus geminatus F0357</name>
    <dbReference type="NCBI Taxonomy" id="861450"/>
    <lineage>
        <taxon>Bacteria</taxon>
        <taxon>Bacillati</taxon>
        <taxon>Bacillota</taxon>
        <taxon>Negativicutes</taxon>
        <taxon>Veillonellales</taxon>
        <taxon>Veillonellaceae</taxon>
        <taxon>Anaeroglobus</taxon>
    </lineage>
</organism>
<accession>G9YKD9</accession>
<gene>
    <name evidence="1" type="ORF">HMPREF0080_02149</name>
</gene>
<evidence type="ECO:0000313" key="2">
    <source>
        <dbReference type="Proteomes" id="UP000005481"/>
    </source>
</evidence>
<comment type="caution">
    <text evidence="1">The sequence shown here is derived from an EMBL/GenBank/DDBJ whole genome shotgun (WGS) entry which is preliminary data.</text>
</comment>
<dbReference type="AlphaFoldDB" id="G9YKD9"/>
<evidence type="ECO:0000313" key="1">
    <source>
        <dbReference type="EMBL" id="EHM37201.1"/>
    </source>
</evidence>
<dbReference type="EMBL" id="AGCJ01000102">
    <property type="protein sequence ID" value="EHM37201.1"/>
    <property type="molecule type" value="Genomic_DNA"/>
</dbReference>
<keyword evidence="2" id="KW-1185">Reference proteome</keyword>
<reference evidence="1 2" key="1">
    <citation type="submission" date="2011-08" db="EMBL/GenBank/DDBJ databases">
        <authorList>
            <person name="Weinstock G."/>
            <person name="Sodergren E."/>
            <person name="Clifton S."/>
            <person name="Fulton L."/>
            <person name="Fulton B."/>
            <person name="Courtney L."/>
            <person name="Fronick C."/>
            <person name="Harrison M."/>
            <person name="Strong C."/>
            <person name="Farmer C."/>
            <person name="Delahaunty K."/>
            <person name="Markovic C."/>
            <person name="Hall O."/>
            <person name="Minx P."/>
            <person name="Tomlinson C."/>
            <person name="Mitreva M."/>
            <person name="Hou S."/>
            <person name="Chen J."/>
            <person name="Wollam A."/>
            <person name="Pepin K.H."/>
            <person name="Johnson M."/>
            <person name="Bhonagiri V."/>
            <person name="Zhang X."/>
            <person name="Suruliraj S."/>
            <person name="Warren W."/>
            <person name="Chinwalla A."/>
            <person name="Mardis E.R."/>
            <person name="Wilson R.K."/>
        </authorList>
    </citation>
    <scope>NUCLEOTIDE SEQUENCE [LARGE SCALE GENOMIC DNA]</scope>
    <source>
        <strain evidence="1 2">F0357</strain>
    </source>
</reference>
<sequence length="43" mass="4728">MPFSETVGRIVVVTGQKLRGNLLFPALYGLAYLSMPLKSDRST</sequence>
<proteinExistence type="predicted"/>
<dbReference type="Proteomes" id="UP000005481">
    <property type="component" value="Unassembled WGS sequence"/>
</dbReference>
<dbReference type="STRING" id="861450.HMPREF0080_02149"/>